<organism evidence="2 3">
    <name type="scientific">Mesobacillus subterraneus</name>
    <dbReference type="NCBI Taxonomy" id="285983"/>
    <lineage>
        <taxon>Bacteria</taxon>
        <taxon>Bacillati</taxon>
        <taxon>Bacillota</taxon>
        <taxon>Bacilli</taxon>
        <taxon>Bacillales</taxon>
        <taxon>Bacillaceae</taxon>
        <taxon>Mesobacillus</taxon>
    </lineage>
</organism>
<evidence type="ECO:0008006" key="4">
    <source>
        <dbReference type="Google" id="ProtNLM"/>
    </source>
</evidence>
<dbReference type="Gene3D" id="1.10.4030.10">
    <property type="entry name" value="Porin chaperone SurA, peptide-binding domain"/>
    <property type="match status" value="1"/>
</dbReference>
<dbReference type="PANTHER" id="PTHR47245">
    <property type="entry name" value="PEPTIDYLPROLYL ISOMERASE"/>
    <property type="match status" value="1"/>
</dbReference>
<dbReference type="Proteomes" id="UP000032512">
    <property type="component" value="Unassembled WGS sequence"/>
</dbReference>
<dbReference type="AlphaFoldDB" id="A0A0D6ZCR9"/>
<dbReference type="SUPFAM" id="SSF109998">
    <property type="entry name" value="Triger factor/SurA peptide-binding domain-like"/>
    <property type="match status" value="1"/>
</dbReference>
<dbReference type="PATRIC" id="fig|285983.3.peg.3474"/>
<name>A0A0D6ZCR9_9BACI</name>
<dbReference type="Pfam" id="PF13624">
    <property type="entry name" value="SurA_N_3"/>
    <property type="match status" value="1"/>
</dbReference>
<gene>
    <name evidence="2" type="ORF">UB32_04835</name>
</gene>
<dbReference type="OrthoDB" id="4775280at2"/>
<dbReference type="InterPro" id="IPR050245">
    <property type="entry name" value="PrsA_foldase"/>
</dbReference>
<feature type="chain" id="PRO_5039531002" description="Peptidylprolyl isomerase" evidence="1">
    <location>
        <begin position="21"/>
        <end position="233"/>
    </location>
</feature>
<sequence length="233" mass="26499">MMKRIFSGILLLSIAVLVLGACSNNDSTKQNAEKETTGDVVATVDGKDISKKDYDKELESMKATYEQQGMTADQMDSKMLADLEQSVLDQMINAELLLQAAEKDGVSVEQKELDAELEKIKTNFADEKQYEDALKQNELTEKELMAQLKKQMTVIQYLDSKIGKVEASDEEIQAMYDQYKQQVEGQKQTPEELDKIKPELEQQILAQKKDEQTTKLVEQIRKDNEDKVKIHKA</sequence>
<dbReference type="InterPro" id="IPR027304">
    <property type="entry name" value="Trigger_fact/SurA_dom_sf"/>
</dbReference>
<keyword evidence="3" id="KW-1185">Reference proteome</keyword>
<dbReference type="PANTHER" id="PTHR47245:SF2">
    <property type="entry name" value="PEPTIDYL-PROLYL CIS-TRANS ISOMERASE HP_0175-RELATED"/>
    <property type="match status" value="1"/>
</dbReference>
<accession>A0A0D6ZCR9</accession>
<evidence type="ECO:0000313" key="2">
    <source>
        <dbReference type="EMBL" id="KIY23085.1"/>
    </source>
</evidence>
<proteinExistence type="predicted"/>
<protein>
    <recommendedName>
        <fullName evidence="4">Peptidylprolyl isomerase</fullName>
    </recommendedName>
</protein>
<evidence type="ECO:0000313" key="3">
    <source>
        <dbReference type="Proteomes" id="UP000032512"/>
    </source>
</evidence>
<keyword evidence="1" id="KW-0732">Signal</keyword>
<dbReference type="PROSITE" id="PS51257">
    <property type="entry name" value="PROKAR_LIPOPROTEIN"/>
    <property type="match status" value="1"/>
</dbReference>
<evidence type="ECO:0000256" key="1">
    <source>
        <dbReference type="SAM" id="SignalP"/>
    </source>
</evidence>
<comment type="caution">
    <text evidence="2">The sequence shown here is derived from an EMBL/GenBank/DDBJ whole genome shotgun (WGS) entry which is preliminary data.</text>
</comment>
<reference evidence="2 3" key="1">
    <citation type="submission" date="2015-01" db="EMBL/GenBank/DDBJ databases">
        <title>Draft genome sequences of the supercritical CO2 tolerant bacteria Bacillus subterraneus MITOT1 and Bacillus cereus MIT0214.</title>
        <authorList>
            <person name="Peet K.C."/>
            <person name="Thompson J.R."/>
        </authorList>
    </citation>
    <scope>NUCLEOTIDE SEQUENCE [LARGE SCALE GENOMIC DNA]</scope>
    <source>
        <strain evidence="2 3">MITOT1</strain>
    </source>
</reference>
<dbReference type="RefSeq" id="WP_044391681.1">
    <property type="nucleotide sequence ID" value="NZ_JXIQ01000026.1"/>
</dbReference>
<dbReference type="EMBL" id="JXIQ01000026">
    <property type="protein sequence ID" value="KIY23085.1"/>
    <property type="molecule type" value="Genomic_DNA"/>
</dbReference>
<feature type="signal peptide" evidence="1">
    <location>
        <begin position="1"/>
        <end position="20"/>
    </location>
</feature>